<dbReference type="SMART" id="SM00612">
    <property type="entry name" value="Kelch"/>
    <property type="match status" value="4"/>
</dbReference>
<evidence type="ECO:0000259" key="3">
    <source>
        <dbReference type="SMART" id="SM00875"/>
    </source>
</evidence>
<dbReference type="AlphaFoldDB" id="A0A0R3S5R3"/>
<dbReference type="WBParaSite" id="EEL_0001013201-mRNA-1">
    <property type="protein sequence ID" value="EEL_0001013201-mRNA-1"/>
    <property type="gene ID" value="EEL_0001013201"/>
</dbReference>
<reference evidence="5" key="1">
    <citation type="submission" date="2017-02" db="UniProtKB">
        <authorList>
            <consortium name="WormBaseParasite"/>
        </authorList>
    </citation>
    <scope>IDENTIFICATION</scope>
</reference>
<keyword evidence="4" id="KW-1185">Reference proteome</keyword>
<dbReference type="Proteomes" id="UP000050640">
    <property type="component" value="Unplaced"/>
</dbReference>
<evidence type="ECO:0000256" key="1">
    <source>
        <dbReference type="ARBA" id="ARBA00022441"/>
    </source>
</evidence>
<evidence type="ECO:0000313" key="4">
    <source>
        <dbReference type="Proteomes" id="UP000050640"/>
    </source>
</evidence>
<dbReference type="Pfam" id="PF07707">
    <property type="entry name" value="BACK"/>
    <property type="match status" value="1"/>
</dbReference>
<keyword evidence="1" id="KW-0880">Kelch repeat</keyword>
<sequence>MVEKDYEATLKSYCNVYEEVGNIYDDSADDILRDCNIITDDNDRYRLNSRFVEYRCPYLIPFMHFNEITQQYTVHTSASIDIIKEIFYALKYENINVKDWLQLERILKVANEWKLNDVKRCVVQKFVDGINEENCISVWRMCAKYLPDQIKKTFDYVLYTVNKSVTNGYNIDFFRLKSKNLFEILNADLLKVNDEMDVWILLKRWISVDRRRRIPYYRQLMKSIRFNLLNDEQKDEIKKDLVRFKITKTDDQSTLWSMNSQARIQRDLLLAIGGWEKTGPTNAVEVLDINGDRWQRVKTFEDNRRVAYHECVVINNKLYIIGGFEGSQYFNTVRCYDSEAKKWCELAPMHYARCYISACEINGRIIVAGGSDGRLRLRTAETYDASKNQWTKIRNMIQRRSDAAACAMGGKMFVAGGYTGEVVLQTIEMYIPEIDIWTEIAHMSSPRSGKQTISR</sequence>
<dbReference type="SMART" id="SM00875">
    <property type="entry name" value="BACK"/>
    <property type="match status" value="1"/>
</dbReference>
<evidence type="ECO:0000256" key="2">
    <source>
        <dbReference type="ARBA" id="ARBA00022737"/>
    </source>
</evidence>
<dbReference type="PANTHER" id="PTHR45632:SF3">
    <property type="entry name" value="KELCH-LIKE PROTEIN 32"/>
    <property type="match status" value="1"/>
</dbReference>
<dbReference type="InterPro" id="IPR011333">
    <property type="entry name" value="SKP1/BTB/POZ_sf"/>
</dbReference>
<dbReference type="Pfam" id="PF24681">
    <property type="entry name" value="Kelch_KLHDC2_KLHL20_DRC7"/>
    <property type="match status" value="1"/>
</dbReference>
<organism evidence="4 5">
    <name type="scientific">Elaeophora elaphi</name>
    <dbReference type="NCBI Taxonomy" id="1147741"/>
    <lineage>
        <taxon>Eukaryota</taxon>
        <taxon>Metazoa</taxon>
        <taxon>Ecdysozoa</taxon>
        <taxon>Nematoda</taxon>
        <taxon>Chromadorea</taxon>
        <taxon>Rhabditida</taxon>
        <taxon>Spirurina</taxon>
        <taxon>Spiruromorpha</taxon>
        <taxon>Filarioidea</taxon>
        <taxon>Onchocercidae</taxon>
        <taxon>Elaeophora</taxon>
    </lineage>
</organism>
<dbReference type="SUPFAM" id="SSF117281">
    <property type="entry name" value="Kelch motif"/>
    <property type="match status" value="1"/>
</dbReference>
<accession>A0A0R3S5R3</accession>
<dbReference type="Gene3D" id="1.25.40.420">
    <property type="match status" value="1"/>
</dbReference>
<dbReference type="STRING" id="1147741.A0A0R3S5R3"/>
<dbReference type="InterPro" id="IPR011705">
    <property type="entry name" value="BACK"/>
</dbReference>
<dbReference type="InterPro" id="IPR015915">
    <property type="entry name" value="Kelch-typ_b-propeller"/>
</dbReference>
<proteinExistence type="predicted"/>
<dbReference type="InterPro" id="IPR006652">
    <property type="entry name" value="Kelch_1"/>
</dbReference>
<protein>
    <submittedName>
        <fullName evidence="5">BACK domain-containing protein</fullName>
    </submittedName>
</protein>
<dbReference type="Gene3D" id="2.120.10.80">
    <property type="entry name" value="Kelch-type beta propeller"/>
    <property type="match status" value="1"/>
</dbReference>
<feature type="domain" description="BACK" evidence="3">
    <location>
        <begin position="135"/>
        <end position="238"/>
    </location>
</feature>
<evidence type="ECO:0000313" key="5">
    <source>
        <dbReference type="WBParaSite" id="EEL_0001013201-mRNA-1"/>
    </source>
</evidence>
<keyword evidence="2" id="KW-0677">Repeat</keyword>
<dbReference type="Gene3D" id="3.30.710.10">
    <property type="entry name" value="Potassium Channel Kv1.1, Chain A"/>
    <property type="match status" value="1"/>
</dbReference>
<name>A0A0R3S5R3_9BILA</name>
<dbReference type="PANTHER" id="PTHR45632">
    <property type="entry name" value="LD33804P"/>
    <property type="match status" value="1"/>
</dbReference>